<dbReference type="PANTHER" id="PTHR45339:SF1">
    <property type="entry name" value="HYBRID SIGNAL TRANSDUCTION HISTIDINE KINASE J"/>
    <property type="match status" value="1"/>
</dbReference>
<evidence type="ECO:0000256" key="4">
    <source>
        <dbReference type="ARBA" id="ARBA00022679"/>
    </source>
</evidence>
<evidence type="ECO:0000256" key="6">
    <source>
        <dbReference type="ARBA" id="ARBA00023012"/>
    </source>
</evidence>
<keyword evidence="4" id="KW-0808">Transferase</keyword>
<dbReference type="PROSITE" id="PS50110">
    <property type="entry name" value="RESPONSE_REGULATORY"/>
    <property type="match status" value="1"/>
</dbReference>
<dbReference type="Gene3D" id="3.40.50.2300">
    <property type="match status" value="1"/>
</dbReference>
<dbReference type="SUPFAM" id="SSF47384">
    <property type="entry name" value="Homodimeric domain of signal transducing histidine kinase"/>
    <property type="match status" value="1"/>
</dbReference>
<evidence type="ECO:0000259" key="10">
    <source>
        <dbReference type="PROSITE" id="PS50110"/>
    </source>
</evidence>
<dbReference type="PANTHER" id="PTHR45339">
    <property type="entry name" value="HYBRID SIGNAL TRANSDUCTION HISTIDINE KINASE J"/>
    <property type="match status" value="1"/>
</dbReference>
<dbReference type="InterPro" id="IPR003594">
    <property type="entry name" value="HATPase_dom"/>
</dbReference>
<dbReference type="SUPFAM" id="SSF55781">
    <property type="entry name" value="GAF domain-like"/>
    <property type="match status" value="1"/>
</dbReference>
<feature type="modified residue" description="4-aspartylphosphate" evidence="7">
    <location>
        <position position="472"/>
    </location>
</feature>
<keyword evidence="12" id="KW-1185">Reference proteome</keyword>
<dbReference type="InterPro" id="IPR001789">
    <property type="entry name" value="Sig_transdc_resp-reg_receiver"/>
</dbReference>
<sequence length="538" mass="59310">MMPIPPDEAKRLESLQHYQLLDTAAEIEYDRVSQIASQLCQTPIALVSLIDRDRQWVKSCYGLTVDSVPRNTSLCAYTITSASPLIIADTTKDDRSRDKPGVLNQPFIRFYAGVPLMSADGQAIGSLCVMDHTPRQLTPQQEIALQALADQAMLLMELRRANLTLERARKEAEETACQKAQLLATLSHEIRTPLQALDGYAKLLLEQVASDEQQPSLRRLQTTSQTLLQLVNNILDYSKLQAGKLVLEQIPFSVRDLISQAVEMLSGQAQQKALRINTWFDPSLPNQVRGDATRLFQVVVNLLGNALKFTREGQVTIDVRTIAQADSSITLQLEVTDTGTGIAAGSMATLFNEYTQVSAATSRLYGGSGLGLAITRQLLELMGSELAVRSQEGEGSCFGFCLTLPVVETAASVSPFQLHPKDVFLAVDDSPFNTMMLSHFFGELGGQLAIFHSPMAALEAAKHTGYRAMLLDLYMPELDGFELARLLQTHQPGVPLIALSADDSNETLDRVKERGFHFFLRKPFLPHELVHVLSEATK</sequence>
<dbReference type="Gene3D" id="3.30.450.40">
    <property type="match status" value="1"/>
</dbReference>
<keyword evidence="3 7" id="KW-0597">Phosphoprotein</keyword>
<comment type="caution">
    <text evidence="11">The sequence shown here is derived from an EMBL/GenBank/DDBJ whole genome shotgun (WGS) entry which is preliminary data.</text>
</comment>
<evidence type="ECO:0000313" key="12">
    <source>
        <dbReference type="Proteomes" id="UP000606008"/>
    </source>
</evidence>
<protein>
    <recommendedName>
        <fullName evidence="2">histidine kinase</fullName>
        <ecNumber evidence="2">2.7.13.3</ecNumber>
    </recommendedName>
</protein>
<feature type="domain" description="Response regulatory" evidence="10">
    <location>
        <begin position="423"/>
        <end position="537"/>
    </location>
</feature>
<dbReference type="EMBL" id="WAEL01000009">
    <property type="protein sequence ID" value="NID12902.1"/>
    <property type="molecule type" value="Genomic_DNA"/>
</dbReference>
<dbReference type="InterPro" id="IPR005467">
    <property type="entry name" value="His_kinase_dom"/>
</dbReference>
<proteinExistence type="predicted"/>
<gene>
    <name evidence="11" type="ORF">F7231_22210</name>
</gene>
<dbReference type="Pfam" id="PF00072">
    <property type="entry name" value="Response_reg"/>
    <property type="match status" value="1"/>
</dbReference>
<dbReference type="SMART" id="SM00065">
    <property type="entry name" value="GAF"/>
    <property type="match status" value="1"/>
</dbReference>
<keyword evidence="5" id="KW-0418">Kinase</keyword>
<reference evidence="11" key="1">
    <citation type="submission" date="2024-05" db="EMBL/GenBank/DDBJ databases">
        <authorList>
            <person name="Jung D.-H."/>
        </authorList>
    </citation>
    <scope>NUCLEOTIDE SEQUENCE</scope>
    <source>
        <strain evidence="11">JA-25</strain>
    </source>
</reference>
<dbReference type="CDD" id="cd00156">
    <property type="entry name" value="REC"/>
    <property type="match status" value="1"/>
</dbReference>
<evidence type="ECO:0000256" key="5">
    <source>
        <dbReference type="ARBA" id="ARBA00022777"/>
    </source>
</evidence>
<evidence type="ECO:0000259" key="9">
    <source>
        <dbReference type="PROSITE" id="PS50109"/>
    </source>
</evidence>
<evidence type="ECO:0000256" key="2">
    <source>
        <dbReference type="ARBA" id="ARBA00012438"/>
    </source>
</evidence>
<keyword evidence="6" id="KW-0902">Two-component regulatory system</keyword>
<dbReference type="InterPro" id="IPR036097">
    <property type="entry name" value="HisK_dim/P_sf"/>
</dbReference>
<comment type="catalytic activity">
    <reaction evidence="1">
        <text>ATP + protein L-histidine = ADP + protein N-phospho-L-histidine.</text>
        <dbReference type="EC" id="2.7.13.3"/>
    </reaction>
</comment>
<feature type="coiled-coil region" evidence="8">
    <location>
        <begin position="151"/>
        <end position="185"/>
    </location>
</feature>
<name>A0ABX0QPU8_9BACT</name>
<dbReference type="RefSeq" id="WP_166693593.1">
    <property type="nucleotide sequence ID" value="NZ_WAEL01000009.1"/>
</dbReference>
<dbReference type="Gene3D" id="3.30.565.10">
    <property type="entry name" value="Histidine kinase-like ATPase, C-terminal domain"/>
    <property type="match status" value="1"/>
</dbReference>
<dbReference type="Pfam" id="PF00512">
    <property type="entry name" value="HisKA"/>
    <property type="match status" value="1"/>
</dbReference>
<dbReference type="Proteomes" id="UP000606008">
    <property type="component" value="Unassembled WGS sequence"/>
</dbReference>
<dbReference type="SUPFAM" id="SSF55874">
    <property type="entry name" value="ATPase domain of HSP90 chaperone/DNA topoisomerase II/histidine kinase"/>
    <property type="match status" value="1"/>
</dbReference>
<dbReference type="CDD" id="cd16922">
    <property type="entry name" value="HATPase_EvgS-ArcB-TorS-like"/>
    <property type="match status" value="1"/>
</dbReference>
<dbReference type="InterPro" id="IPR003661">
    <property type="entry name" value="HisK_dim/P_dom"/>
</dbReference>
<dbReference type="PROSITE" id="PS50109">
    <property type="entry name" value="HIS_KIN"/>
    <property type="match status" value="1"/>
</dbReference>
<dbReference type="SMART" id="SM00388">
    <property type="entry name" value="HisKA"/>
    <property type="match status" value="1"/>
</dbReference>
<dbReference type="EC" id="2.7.13.3" evidence="2"/>
<evidence type="ECO:0000256" key="3">
    <source>
        <dbReference type="ARBA" id="ARBA00022553"/>
    </source>
</evidence>
<dbReference type="InterPro" id="IPR036890">
    <property type="entry name" value="HATPase_C_sf"/>
</dbReference>
<dbReference type="SMART" id="SM00387">
    <property type="entry name" value="HATPase_c"/>
    <property type="match status" value="1"/>
</dbReference>
<feature type="domain" description="Histidine kinase" evidence="9">
    <location>
        <begin position="185"/>
        <end position="406"/>
    </location>
</feature>
<dbReference type="InterPro" id="IPR011006">
    <property type="entry name" value="CheY-like_superfamily"/>
</dbReference>
<dbReference type="Gene3D" id="1.10.287.130">
    <property type="match status" value="1"/>
</dbReference>
<dbReference type="InterPro" id="IPR003018">
    <property type="entry name" value="GAF"/>
</dbReference>
<dbReference type="SMART" id="SM00448">
    <property type="entry name" value="REC"/>
    <property type="match status" value="1"/>
</dbReference>
<dbReference type="Pfam" id="PF02518">
    <property type="entry name" value="HATPase_c"/>
    <property type="match status" value="1"/>
</dbReference>
<keyword evidence="8" id="KW-0175">Coiled coil</keyword>
<dbReference type="Pfam" id="PF01590">
    <property type="entry name" value="GAF"/>
    <property type="match status" value="1"/>
</dbReference>
<evidence type="ECO:0000256" key="8">
    <source>
        <dbReference type="SAM" id="Coils"/>
    </source>
</evidence>
<evidence type="ECO:0000313" key="11">
    <source>
        <dbReference type="EMBL" id="NID12902.1"/>
    </source>
</evidence>
<evidence type="ECO:0000256" key="7">
    <source>
        <dbReference type="PROSITE-ProRule" id="PRU00169"/>
    </source>
</evidence>
<dbReference type="InterPro" id="IPR004358">
    <property type="entry name" value="Sig_transdc_His_kin-like_C"/>
</dbReference>
<dbReference type="SUPFAM" id="SSF52172">
    <property type="entry name" value="CheY-like"/>
    <property type="match status" value="1"/>
</dbReference>
<dbReference type="InterPro" id="IPR029016">
    <property type="entry name" value="GAF-like_dom_sf"/>
</dbReference>
<dbReference type="PRINTS" id="PR00344">
    <property type="entry name" value="BCTRLSENSOR"/>
</dbReference>
<evidence type="ECO:0000256" key="1">
    <source>
        <dbReference type="ARBA" id="ARBA00000085"/>
    </source>
</evidence>
<organism evidence="11 12">
    <name type="scientific">Fibrivirga algicola</name>
    <dbReference type="NCBI Taxonomy" id="2950420"/>
    <lineage>
        <taxon>Bacteria</taxon>
        <taxon>Pseudomonadati</taxon>
        <taxon>Bacteroidota</taxon>
        <taxon>Cytophagia</taxon>
        <taxon>Cytophagales</taxon>
        <taxon>Spirosomataceae</taxon>
        <taxon>Fibrivirga</taxon>
    </lineage>
</organism>
<dbReference type="CDD" id="cd00082">
    <property type="entry name" value="HisKA"/>
    <property type="match status" value="1"/>
</dbReference>
<accession>A0ABX0QPU8</accession>